<keyword evidence="7" id="KW-1185">Reference proteome</keyword>
<organism evidence="6 7">
    <name type="scientific">Apolygus lucorum</name>
    <name type="common">Small green plant bug</name>
    <name type="synonym">Lygocoris lucorum</name>
    <dbReference type="NCBI Taxonomy" id="248454"/>
    <lineage>
        <taxon>Eukaryota</taxon>
        <taxon>Metazoa</taxon>
        <taxon>Ecdysozoa</taxon>
        <taxon>Arthropoda</taxon>
        <taxon>Hexapoda</taxon>
        <taxon>Insecta</taxon>
        <taxon>Pterygota</taxon>
        <taxon>Neoptera</taxon>
        <taxon>Paraneoptera</taxon>
        <taxon>Hemiptera</taxon>
        <taxon>Heteroptera</taxon>
        <taxon>Panheteroptera</taxon>
        <taxon>Cimicomorpha</taxon>
        <taxon>Miridae</taxon>
        <taxon>Mirini</taxon>
        <taxon>Apolygus</taxon>
    </lineage>
</organism>
<proteinExistence type="inferred from homology"/>
<evidence type="ECO:0000256" key="3">
    <source>
        <dbReference type="SAM" id="MobiDB-lite"/>
    </source>
</evidence>
<dbReference type="PANTHER" id="PTHR15691">
    <property type="entry name" value="WASH COMPLEX SUBUNIT 5"/>
    <property type="match status" value="1"/>
</dbReference>
<name>A0A8S9X5I8_APOLU</name>
<dbReference type="Pfam" id="PF10266">
    <property type="entry name" value="Strumpellin"/>
    <property type="match status" value="1"/>
</dbReference>
<feature type="domain" description="MADF" evidence="4">
    <location>
        <begin position="7"/>
        <end position="92"/>
    </location>
</feature>
<dbReference type="Pfam" id="PF02944">
    <property type="entry name" value="BESS"/>
    <property type="match status" value="1"/>
</dbReference>
<feature type="compositionally biased region" description="Basic residues" evidence="3">
    <location>
        <begin position="163"/>
        <end position="173"/>
    </location>
</feature>
<dbReference type="AlphaFoldDB" id="A0A8S9X5I8"/>
<comment type="subcellular location">
    <subcellularLocation>
        <location evidence="2">Nucleus</location>
    </subcellularLocation>
</comment>
<dbReference type="GO" id="GO:0003677">
    <property type="term" value="F:DNA binding"/>
    <property type="evidence" value="ECO:0007669"/>
    <property type="project" value="InterPro"/>
</dbReference>
<dbReference type="SMART" id="SM00595">
    <property type="entry name" value="MADF"/>
    <property type="match status" value="1"/>
</dbReference>
<sequence length="526" mass="60063">MEAFHIKFVGEVEKYPELYNYALLEYSKKDATEKAWSNVGKAMNLSVNECKEKWRNLRSTFVKNLKPSGSGSTKKKKYYLMDAMQFAVPFIKVSGIPNGTLPEDAKFPPFSIPTQEYILDVADQEFMEETTNDEAPIIPSVPPISSSATEAVEAEVDTPGRGPHGHPVRKRKQGQPDSAERAFAAYLAAKQAKLSNPPPAVDPRIKREEGIRHFLMSLVPDVMQLTDIQLRQFKRKALDIIDEFSGETTEKLSIVIFSTPAVLNFLFDAFILDQLLLFDHRIPCNFVFNYSRGAPNLLFDAFIPDQHLLQQDVNNSMEEDFLAPNNPCGQALLQLVSRGNAIIAELLRLKDHIPSIFRLENKQDIVKYGEIIQDFNYFHSPDVVEKKIDSAENLREISEEIRDYYGDVLHRFYVAYDSIYKYISDLNTFIEELMDGTYIQQNMDTVFLSEDGVQLMCESAYLYGVMLLVLELYHPGTLRERLIVAYSRYNITVGTLDHVCQLVRSTGFMNTANAKRPPNYPTEYFK</sequence>
<feature type="region of interest" description="Disordered" evidence="3">
    <location>
        <begin position="135"/>
        <end position="176"/>
    </location>
</feature>
<dbReference type="GO" id="GO:0005634">
    <property type="term" value="C:nucleus"/>
    <property type="evidence" value="ECO:0007669"/>
    <property type="project" value="UniProtKB-SubCell"/>
</dbReference>
<keyword evidence="2" id="KW-0539">Nucleus</keyword>
<dbReference type="InterPro" id="IPR006578">
    <property type="entry name" value="MADF-dom"/>
</dbReference>
<dbReference type="GO" id="GO:0005768">
    <property type="term" value="C:endosome"/>
    <property type="evidence" value="ECO:0007669"/>
    <property type="project" value="TreeGrafter"/>
</dbReference>
<protein>
    <recommendedName>
        <fullName evidence="8">MADF domain-containing protein</fullName>
    </recommendedName>
</protein>
<evidence type="ECO:0000313" key="7">
    <source>
        <dbReference type="Proteomes" id="UP000466442"/>
    </source>
</evidence>
<dbReference type="PROSITE" id="PS51029">
    <property type="entry name" value="MADF"/>
    <property type="match status" value="1"/>
</dbReference>
<evidence type="ECO:0000259" key="4">
    <source>
        <dbReference type="PROSITE" id="PS51029"/>
    </source>
</evidence>
<dbReference type="GO" id="GO:0140285">
    <property type="term" value="P:endosome fission"/>
    <property type="evidence" value="ECO:0007669"/>
    <property type="project" value="TreeGrafter"/>
</dbReference>
<comment type="caution">
    <text evidence="6">The sequence shown here is derived from an EMBL/GenBank/DDBJ whole genome shotgun (WGS) entry which is preliminary data.</text>
</comment>
<dbReference type="InterPro" id="IPR004210">
    <property type="entry name" value="BESS_motif"/>
</dbReference>
<dbReference type="Proteomes" id="UP000466442">
    <property type="component" value="Unassembled WGS sequence"/>
</dbReference>
<accession>A0A8S9X5I8</accession>
<evidence type="ECO:0008006" key="8">
    <source>
        <dbReference type="Google" id="ProtNLM"/>
    </source>
</evidence>
<reference evidence="6" key="1">
    <citation type="journal article" date="2021" name="Mol. Ecol. Resour.">
        <title>Apolygus lucorum genome provides insights into omnivorousness and mesophyll feeding.</title>
        <authorList>
            <person name="Liu Y."/>
            <person name="Liu H."/>
            <person name="Wang H."/>
            <person name="Huang T."/>
            <person name="Liu B."/>
            <person name="Yang B."/>
            <person name="Yin L."/>
            <person name="Li B."/>
            <person name="Zhang Y."/>
            <person name="Zhang S."/>
            <person name="Jiang F."/>
            <person name="Zhang X."/>
            <person name="Ren Y."/>
            <person name="Wang B."/>
            <person name="Wang S."/>
            <person name="Lu Y."/>
            <person name="Wu K."/>
            <person name="Fan W."/>
            <person name="Wang G."/>
        </authorList>
    </citation>
    <scope>NUCLEOTIDE SEQUENCE</scope>
    <source>
        <strain evidence="6">12Hb</strain>
    </source>
</reference>
<evidence type="ECO:0000259" key="5">
    <source>
        <dbReference type="PROSITE" id="PS51031"/>
    </source>
</evidence>
<dbReference type="GO" id="GO:0071203">
    <property type="term" value="C:WASH complex"/>
    <property type="evidence" value="ECO:0007669"/>
    <property type="project" value="InterPro"/>
</dbReference>
<evidence type="ECO:0000256" key="1">
    <source>
        <dbReference type="ARBA" id="ARBA00006224"/>
    </source>
</evidence>
<feature type="domain" description="BESS" evidence="5">
    <location>
        <begin position="208"/>
        <end position="247"/>
    </location>
</feature>
<dbReference type="GO" id="GO:0051125">
    <property type="term" value="P:regulation of actin nucleation"/>
    <property type="evidence" value="ECO:0007669"/>
    <property type="project" value="TreeGrafter"/>
</dbReference>
<dbReference type="EMBL" id="WIXP02000011">
    <property type="protein sequence ID" value="KAF6202835.1"/>
    <property type="molecule type" value="Genomic_DNA"/>
</dbReference>
<comment type="similarity">
    <text evidence="1">Belongs to the strumpellin family.</text>
</comment>
<dbReference type="PROSITE" id="PS51031">
    <property type="entry name" value="BESS"/>
    <property type="match status" value="1"/>
</dbReference>
<dbReference type="GO" id="GO:0030041">
    <property type="term" value="P:actin filament polymerization"/>
    <property type="evidence" value="ECO:0007669"/>
    <property type="project" value="TreeGrafter"/>
</dbReference>
<dbReference type="Pfam" id="PF10545">
    <property type="entry name" value="MADF_DNA_bdg"/>
    <property type="match status" value="1"/>
</dbReference>
<evidence type="ECO:0000256" key="2">
    <source>
        <dbReference type="PROSITE-ProRule" id="PRU00371"/>
    </source>
</evidence>
<dbReference type="PANTHER" id="PTHR15691:SF6">
    <property type="entry name" value="WASH COMPLEX SUBUNIT 5"/>
    <property type="match status" value="1"/>
</dbReference>
<dbReference type="GO" id="GO:0007032">
    <property type="term" value="P:endosome organization"/>
    <property type="evidence" value="ECO:0007669"/>
    <property type="project" value="TreeGrafter"/>
</dbReference>
<dbReference type="OrthoDB" id="565118at2759"/>
<gene>
    <name evidence="6" type="ORF">GE061_003240</name>
</gene>
<dbReference type="InterPro" id="IPR019393">
    <property type="entry name" value="WASH_strumpellin"/>
</dbReference>
<evidence type="ECO:0000313" key="6">
    <source>
        <dbReference type="EMBL" id="KAF6202835.1"/>
    </source>
</evidence>